<protein>
    <submittedName>
        <fullName evidence="1">Uncharacterized protein</fullName>
    </submittedName>
</protein>
<gene>
    <name evidence="1" type="ORF">GCM10022223_03860</name>
</gene>
<accession>A0ABP6YVK6</accession>
<keyword evidence="2" id="KW-1185">Reference proteome</keyword>
<dbReference type="RefSeq" id="WP_231485013.1">
    <property type="nucleotide sequence ID" value="NZ_BAAAZO010000001.1"/>
</dbReference>
<dbReference type="Proteomes" id="UP001501074">
    <property type="component" value="Unassembled WGS sequence"/>
</dbReference>
<dbReference type="EMBL" id="BAAAZO010000001">
    <property type="protein sequence ID" value="GAA3592433.1"/>
    <property type="molecule type" value="Genomic_DNA"/>
</dbReference>
<comment type="caution">
    <text evidence="1">The sequence shown here is derived from an EMBL/GenBank/DDBJ whole genome shotgun (WGS) entry which is preliminary data.</text>
</comment>
<organism evidence="1 2">
    <name type="scientific">Kineosporia mesophila</name>
    <dbReference type="NCBI Taxonomy" id="566012"/>
    <lineage>
        <taxon>Bacteria</taxon>
        <taxon>Bacillati</taxon>
        <taxon>Actinomycetota</taxon>
        <taxon>Actinomycetes</taxon>
        <taxon>Kineosporiales</taxon>
        <taxon>Kineosporiaceae</taxon>
        <taxon>Kineosporia</taxon>
    </lineage>
</organism>
<reference evidence="2" key="1">
    <citation type="journal article" date="2019" name="Int. J. Syst. Evol. Microbiol.">
        <title>The Global Catalogue of Microorganisms (GCM) 10K type strain sequencing project: providing services to taxonomists for standard genome sequencing and annotation.</title>
        <authorList>
            <consortium name="The Broad Institute Genomics Platform"/>
            <consortium name="The Broad Institute Genome Sequencing Center for Infectious Disease"/>
            <person name="Wu L."/>
            <person name="Ma J."/>
        </authorList>
    </citation>
    <scope>NUCLEOTIDE SEQUENCE [LARGE SCALE GENOMIC DNA]</scope>
    <source>
        <strain evidence="2">JCM 16902</strain>
    </source>
</reference>
<proteinExistence type="predicted"/>
<evidence type="ECO:0000313" key="1">
    <source>
        <dbReference type="EMBL" id="GAA3592433.1"/>
    </source>
</evidence>
<name>A0ABP6YVK6_9ACTN</name>
<sequence>MSEGLVGLPGSDHPGSGPVVEPLLDGLLGDVVSGNAEQALAAHRDHRRAWYGDLIGALRVPVEAAEPVIYALHTSDAGLPIVLASGPAPDGDDMALLENLRRARFQFLDNHRVELIAVELPFAGPGAGSAAERARIMLDSLDFTVPAWFSIPAEPGWEAAFDVLREDGAESVALQLQGSAPESAAALRALIDRDLPYAITAGVSGLVTDADGYGLLNALCATRAALNGAEVPEMAAILAGKELEPLASAARRMSEADAATARAFLPTVVVPSVRALVEALEAEGLIEPDAA</sequence>
<evidence type="ECO:0000313" key="2">
    <source>
        <dbReference type="Proteomes" id="UP001501074"/>
    </source>
</evidence>